<feature type="region of interest" description="Disordered" evidence="1">
    <location>
        <begin position="71"/>
        <end position="113"/>
    </location>
</feature>
<accession>A0AAV1FDU9</accession>
<gene>
    <name evidence="2" type="ORF">XNOV1_A000491</name>
</gene>
<feature type="region of interest" description="Disordered" evidence="1">
    <location>
        <begin position="7"/>
        <end position="29"/>
    </location>
</feature>
<organism evidence="2 3">
    <name type="scientific">Xyrichtys novacula</name>
    <name type="common">Pearly razorfish</name>
    <name type="synonym">Hemipteronotus novacula</name>
    <dbReference type="NCBI Taxonomy" id="13765"/>
    <lineage>
        <taxon>Eukaryota</taxon>
        <taxon>Metazoa</taxon>
        <taxon>Chordata</taxon>
        <taxon>Craniata</taxon>
        <taxon>Vertebrata</taxon>
        <taxon>Euteleostomi</taxon>
        <taxon>Actinopterygii</taxon>
        <taxon>Neopterygii</taxon>
        <taxon>Teleostei</taxon>
        <taxon>Neoteleostei</taxon>
        <taxon>Acanthomorphata</taxon>
        <taxon>Eupercaria</taxon>
        <taxon>Labriformes</taxon>
        <taxon>Labridae</taxon>
        <taxon>Xyrichtys</taxon>
    </lineage>
</organism>
<evidence type="ECO:0000256" key="1">
    <source>
        <dbReference type="SAM" id="MobiDB-lite"/>
    </source>
</evidence>
<protein>
    <submittedName>
        <fullName evidence="2">Uncharacterized protein</fullName>
    </submittedName>
</protein>
<name>A0AAV1FDU9_XYRNO</name>
<dbReference type="Proteomes" id="UP001178508">
    <property type="component" value="Chromosome 6"/>
</dbReference>
<dbReference type="AlphaFoldDB" id="A0AAV1FDU9"/>
<evidence type="ECO:0000313" key="3">
    <source>
        <dbReference type="Proteomes" id="UP001178508"/>
    </source>
</evidence>
<feature type="compositionally biased region" description="Acidic residues" evidence="1">
    <location>
        <begin position="92"/>
        <end position="101"/>
    </location>
</feature>
<evidence type="ECO:0000313" key="2">
    <source>
        <dbReference type="EMBL" id="CAJ1059263.1"/>
    </source>
</evidence>
<reference evidence="2" key="1">
    <citation type="submission" date="2023-08" db="EMBL/GenBank/DDBJ databases">
        <authorList>
            <person name="Alioto T."/>
            <person name="Alioto T."/>
            <person name="Gomez Garrido J."/>
        </authorList>
    </citation>
    <scope>NUCLEOTIDE SEQUENCE</scope>
</reference>
<sequence>MDHLCEENLLCSGQDTRSPTAAEEDEDGSIQRNLAHIITRSTKVSVLIFGAFKVLKIQIQRRQSLPRLIHGILSKQGALSEDKKKKKKKKEEEEEEEEEGNERDSMENPSNMK</sequence>
<keyword evidence="3" id="KW-1185">Reference proteome</keyword>
<dbReference type="EMBL" id="OY660869">
    <property type="protein sequence ID" value="CAJ1059263.1"/>
    <property type="molecule type" value="Genomic_DNA"/>
</dbReference>
<proteinExistence type="predicted"/>